<feature type="compositionally biased region" description="Acidic residues" evidence="1">
    <location>
        <begin position="59"/>
        <end position="68"/>
    </location>
</feature>
<name>A0ABD2PGW4_9CUCU</name>
<proteinExistence type="predicted"/>
<dbReference type="EMBL" id="JABFTP020000186">
    <property type="protein sequence ID" value="KAL3289960.1"/>
    <property type="molecule type" value="Genomic_DNA"/>
</dbReference>
<sequence>MVMPRNETILQWLEKDLSQSSPSESDDEDDEDDGDLEEHHIPLSSPHVSDSGQEACDLERDDNSEEDNIPLSQLAGYQSRSGTKWSKFPPPTSRNKAHTLCHDSQVPNVMP</sequence>
<evidence type="ECO:0000256" key="1">
    <source>
        <dbReference type="SAM" id="MobiDB-lite"/>
    </source>
</evidence>
<feature type="compositionally biased region" description="Polar residues" evidence="1">
    <location>
        <begin position="75"/>
        <end position="84"/>
    </location>
</feature>
<keyword evidence="3" id="KW-1185">Reference proteome</keyword>
<feature type="compositionally biased region" description="Acidic residues" evidence="1">
    <location>
        <begin position="24"/>
        <end position="36"/>
    </location>
</feature>
<reference evidence="2 3" key="1">
    <citation type="journal article" date="2021" name="BMC Biol.">
        <title>Horizontally acquired antibacterial genes associated with adaptive radiation of ladybird beetles.</title>
        <authorList>
            <person name="Li H.S."/>
            <person name="Tang X.F."/>
            <person name="Huang Y.H."/>
            <person name="Xu Z.Y."/>
            <person name="Chen M.L."/>
            <person name="Du X.Y."/>
            <person name="Qiu B.Y."/>
            <person name="Chen P.T."/>
            <person name="Zhang W."/>
            <person name="Slipinski A."/>
            <person name="Escalona H.E."/>
            <person name="Waterhouse R.M."/>
            <person name="Zwick A."/>
            <person name="Pang H."/>
        </authorList>
    </citation>
    <scope>NUCLEOTIDE SEQUENCE [LARGE SCALE GENOMIC DNA]</scope>
    <source>
        <strain evidence="2">SYSU2018</strain>
    </source>
</reference>
<organism evidence="2 3">
    <name type="scientific">Cryptolaemus montrouzieri</name>
    <dbReference type="NCBI Taxonomy" id="559131"/>
    <lineage>
        <taxon>Eukaryota</taxon>
        <taxon>Metazoa</taxon>
        <taxon>Ecdysozoa</taxon>
        <taxon>Arthropoda</taxon>
        <taxon>Hexapoda</taxon>
        <taxon>Insecta</taxon>
        <taxon>Pterygota</taxon>
        <taxon>Neoptera</taxon>
        <taxon>Endopterygota</taxon>
        <taxon>Coleoptera</taxon>
        <taxon>Polyphaga</taxon>
        <taxon>Cucujiformia</taxon>
        <taxon>Coccinelloidea</taxon>
        <taxon>Coccinellidae</taxon>
        <taxon>Scymninae</taxon>
        <taxon>Scymnini</taxon>
        <taxon>Cryptolaemus</taxon>
    </lineage>
</organism>
<accession>A0ABD2PGW4</accession>
<dbReference type="AlphaFoldDB" id="A0ABD2PGW4"/>
<dbReference type="Proteomes" id="UP001516400">
    <property type="component" value="Unassembled WGS sequence"/>
</dbReference>
<protein>
    <submittedName>
        <fullName evidence="2">Uncharacterized protein</fullName>
    </submittedName>
</protein>
<evidence type="ECO:0000313" key="2">
    <source>
        <dbReference type="EMBL" id="KAL3289960.1"/>
    </source>
</evidence>
<evidence type="ECO:0000313" key="3">
    <source>
        <dbReference type="Proteomes" id="UP001516400"/>
    </source>
</evidence>
<comment type="caution">
    <text evidence="2">The sequence shown here is derived from an EMBL/GenBank/DDBJ whole genome shotgun (WGS) entry which is preliminary data.</text>
</comment>
<gene>
    <name evidence="2" type="ORF">HHI36_023343</name>
</gene>
<feature type="region of interest" description="Disordered" evidence="1">
    <location>
        <begin position="14"/>
        <end position="111"/>
    </location>
</feature>